<proteinExistence type="predicted"/>
<name>A0ABQ4GZX5_9ACTN</name>
<dbReference type="EMBL" id="BOOF01000064">
    <property type="protein sequence ID" value="GIH66987.1"/>
    <property type="molecule type" value="Genomic_DNA"/>
</dbReference>
<gene>
    <name evidence="2" type="ORF">Msi02_78040</name>
</gene>
<organism evidence="2 3">
    <name type="scientific">Microbispora siamensis</name>
    <dbReference type="NCBI Taxonomy" id="564413"/>
    <lineage>
        <taxon>Bacteria</taxon>
        <taxon>Bacillati</taxon>
        <taxon>Actinomycetota</taxon>
        <taxon>Actinomycetes</taxon>
        <taxon>Streptosporangiales</taxon>
        <taxon>Streptosporangiaceae</taxon>
        <taxon>Microbispora</taxon>
    </lineage>
</organism>
<reference evidence="2 3" key="1">
    <citation type="submission" date="2021-01" db="EMBL/GenBank/DDBJ databases">
        <title>Whole genome shotgun sequence of Microbispora siamensis NBRC 104113.</title>
        <authorList>
            <person name="Komaki H."/>
            <person name="Tamura T."/>
        </authorList>
    </citation>
    <scope>NUCLEOTIDE SEQUENCE [LARGE SCALE GENOMIC DNA]</scope>
    <source>
        <strain evidence="2 3">NBRC 104113</strain>
    </source>
</reference>
<keyword evidence="3" id="KW-1185">Reference proteome</keyword>
<dbReference type="InterPro" id="IPR056079">
    <property type="entry name" value="DUF7662"/>
</dbReference>
<feature type="domain" description="DUF7662" evidence="1">
    <location>
        <begin position="12"/>
        <end position="82"/>
    </location>
</feature>
<dbReference type="Pfam" id="PF24698">
    <property type="entry name" value="DUF7662"/>
    <property type="match status" value="1"/>
</dbReference>
<evidence type="ECO:0000259" key="1">
    <source>
        <dbReference type="Pfam" id="PF24698"/>
    </source>
</evidence>
<evidence type="ECO:0000313" key="3">
    <source>
        <dbReference type="Proteomes" id="UP000660454"/>
    </source>
</evidence>
<comment type="caution">
    <text evidence="2">The sequence shown here is derived from an EMBL/GenBank/DDBJ whole genome shotgun (WGS) entry which is preliminary data.</text>
</comment>
<dbReference type="Proteomes" id="UP000660454">
    <property type="component" value="Unassembled WGS sequence"/>
</dbReference>
<accession>A0ABQ4GZX5</accession>
<protein>
    <recommendedName>
        <fullName evidence="1">DUF7662 domain-containing protein</fullName>
    </recommendedName>
</protein>
<evidence type="ECO:0000313" key="2">
    <source>
        <dbReference type="EMBL" id="GIH66987.1"/>
    </source>
</evidence>
<sequence length="310" mass="34171">MPGERGRADCSGLTRWLRGRREDIVIVTWDELNGLVRGLPRSAVDHHPQWWYGDRPNTRAWRAAGYELDRVEIGRYVRFRRVAAPAIAVSATPQPATVPCGVDELTDIDPRRVLVVIPCSAGKSRGGEPSSGATSCSWPEALLAARARLRLTAQVDEVLLLPAWRRYEGFFYRAAGSSLQQAVLSGVHVLILSGGYGVVRAKEAIGYYEKVLNRRDWPPGLLESLLVEEASRLDVDAVVAFTPARGHYAAVVRCAPWRERGVSPVFHVTMVGHSGGAMMKVPHGLGQAFAAFWDRDRRSFPPGAVLERLS</sequence>